<comment type="subcellular location">
    <subcellularLocation>
        <location evidence="12">Cytoplasm</location>
    </subcellularLocation>
</comment>
<dbReference type="EMBL" id="BLLI01000082">
    <property type="protein sequence ID" value="GFH43360.1"/>
    <property type="molecule type" value="Genomic_DNA"/>
</dbReference>
<dbReference type="GO" id="GO:0002098">
    <property type="term" value="P:tRNA wobble uridine modification"/>
    <property type="evidence" value="ECO:0007669"/>
    <property type="project" value="InterPro"/>
</dbReference>
<dbReference type="InterPro" id="IPR049312">
    <property type="entry name" value="GIDA_C_N"/>
</dbReference>
<keyword evidence="15" id="KW-1185">Reference proteome</keyword>
<reference evidence="14 15" key="1">
    <citation type="submission" date="2020-02" db="EMBL/GenBank/DDBJ databases">
        <title>Draft genome sequence of Lactococcus sp. Hs30E4-3.</title>
        <authorList>
            <person name="Noda S."/>
            <person name="Yuki M."/>
            <person name="Ohkuma M."/>
        </authorList>
    </citation>
    <scope>NUCLEOTIDE SEQUENCE [LARGE SCALE GENOMIC DNA]</scope>
    <source>
        <strain evidence="14 15">Hs30E4-3</strain>
    </source>
</reference>
<dbReference type="InterPro" id="IPR026904">
    <property type="entry name" value="MnmG_C"/>
</dbReference>
<dbReference type="PANTHER" id="PTHR11806">
    <property type="entry name" value="GLUCOSE INHIBITED DIVISION PROTEIN A"/>
    <property type="match status" value="1"/>
</dbReference>
<dbReference type="Gene3D" id="1.10.10.1800">
    <property type="entry name" value="tRNA uridine 5-carboxymethylaminomethyl modification enzyme MnmG/GidA"/>
    <property type="match status" value="1"/>
</dbReference>
<dbReference type="Pfam" id="PF13932">
    <property type="entry name" value="SAM_GIDA_C"/>
    <property type="match status" value="1"/>
</dbReference>
<dbReference type="PRINTS" id="PR00411">
    <property type="entry name" value="PNDRDTASEI"/>
</dbReference>
<evidence type="ECO:0000256" key="3">
    <source>
        <dbReference type="ARBA" id="ARBA00007653"/>
    </source>
</evidence>
<comment type="similarity">
    <text evidence="3 12">Belongs to the MnmG family.</text>
</comment>
<feature type="binding site" evidence="12">
    <location>
        <position position="125"/>
    </location>
    <ligand>
        <name>FAD</name>
        <dbReference type="ChEBI" id="CHEBI:57692"/>
    </ligand>
</feature>
<feature type="binding site" evidence="12">
    <location>
        <begin position="13"/>
        <end position="18"/>
    </location>
    <ligand>
        <name>FAD</name>
        <dbReference type="ChEBI" id="CHEBI:57692"/>
    </ligand>
</feature>
<dbReference type="AlphaFoldDB" id="A0A6A0BD50"/>
<evidence type="ECO:0000256" key="10">
    <source>
        <dbReference type="ARBA" id="ARBA00025948"/>
    </source>
</evidence>
<feature type="binding site" evidence="12">
    <location>
        <begin position="274"/>
        <end position="288"/>
    </location>
    <ligand>
        <name>NAD(+)</name>
        <dbReference type="ChEBI" id="CHEBI:57540"/>
    </ligand>
</feature>
<evidence type="ECO:0000256" key="8">
    <source>
        <dbReference type="ARBA" id="ARBA00022827"/>
    </source>
</evidence>
<dbReference type="FunFam" id="1.10.10.1800:FF:000001">
    <property type="entry name" value="tRNA uridine 5-carboxymethylaminomethyl modification enzyme MnmG"/>
    <property type="match status" value="1"/>
</dbReference>
<evidence type="ECO:0000256" key="5">
    <source>
        <dbReference type="ARBA" id="ARBA00022490"/>
    </source>
</evidence>
<keyword evidence="5 12" id="KW-0963">Cytoplasm</keyword>
<dbReference type="PANTHER" id="PTHR11806:SF0">
    <property type="entry name" value="PROTEIN MTO1 HOMOLOG, MITOCHONDRIAL"/>
    <property type="match status" value="1"/>
</dbReference>
<evidence type="ECO:0000313" key="14">
    <source>
        <dbReference type="EMBL" id="GFH43360.1"/>
    </source>
</evidence>
<name>A0A6A0BD50_9LACT</name>
<gene>
    <name evidence="12 14" type="primary">mnmG</name>
    <name evidence="12" type="synonym">gidA</name>
    <name evidence="14" type="ORF">Hs30E_19110</name>
</gene>
<dbReference type="InterPro" id="IPR044920">
    <property type="entry name" value="MnmG_C_subdom_sf"/>
</dbReference>
<dbReference type="Gene3D" id="1.10.150.570">
    <property type="entry name" value="GidA associated domain, C-terminal subdomain"/>
    <property type="match status" value="1"/>
</dbReference>
<comment type="function">
    <text evidence="2 12">NAD-binding protein involved in the addition of a carboxymethylaminomethyl (cmnm) group at the wobble position (U34) of certain tRNAs, forming tRNA-cmnm(5)s(2)U34.</text>
</comment>
<sequence>MQYQEIYDVIVVGAGHAGCEAALASARMGVKTLLLTINLNMVAFMPCNPAVGGSAKGIVVREIDALGGEMGVNIDKTYIQMKMLNTGKGPAVRALRAQADKDLYAHEMKKTIEQTENLTLRQAVVAELLVEEAKIMGVKTATGTAYRAKSVVITTGTALRGEIIIGELKYSSGPNNSLASIGLADNLQELGFEIGRFKTGTPPRVKASSIDYSKTEIQPGDEKATHFSFLSKDADYLKNQVPCWLTYTAPTTHEIIQANLHRAPMFSGMVKGVGPRYCPSIEDKIVRFADKPRHQLFLEPEGRETEEVYVQGLSTSMPEDVQFEILHSIPGLENAEMMRSGYAIEYDVVLPHQLRATLETKLISGLFTAGQTNGTSGYEEAAGQGLVAGINAALKAQGKPEFILKRSDAYIGVMIDDLVTKGTIEPYRLLTSRAEYRLILRHDNADMRLTTLGREVGLVSDERWQVFDIKKYQYENELKRLNSVKLKPVAPTNDKIVALGFKPLTDALTAAELMRRPEISYEIATEFIGAAPETLEPKIIELIETEIKYEGYIKKALDQVAKMHRLEAKKIPKNMNWDALDSIATEARQKFKKINPETIGQASRISGVNPADISILMIYLEGK</sequence>
<feature type="binding site" evidence="12">
    <location>
        <position position="371"/>
    </location>
    <ligand>
        <name>FAD</name>
        <dbReference type="ChEBI" id="CHEBI:57692"/>
    </ligand>
</feature>
<dbReference type="GO" id="GO:0005829">
    <property type="term" value="C:cytosol"/>
    <property type="evidence" value="ECO:0007669"/>
    <property type="project" value="TreeGrafter"/>
</dbReference>
<dbReference type="InterPro" id="IPR036188">
    <property type="entry name" value="FAD/NAD-bd_sf"/>
</dbReference>
<evidence type="ECO:0000259" key="13">
    <source>
        <dbReference type="SMART" id="SM01228"/>
    </source>
</evidence>
<keyword evidence="8 12" id="KW-0274">FAD</keyword>
<organism evidence="14 15">
    <name type="scientific">Pseudolactococcus hodotermopsidis</name>
    <dbReference type="NCBI Taxonomy" id="2709157"/>
    <lineage>
        <taxon>Bacteria</taxon>
        <taxon>Bacillati</taxon>
        <taxon>Bacillota</taxon>
        <taxon>Bacilli</taxon>
        <taxon>Lactobacillales</taxon>
        <taxon>Streptococcaceae</taxon>
        <taxon>Pseudolactococcus</taxon>
    </lineage>
</organism>
<evidence type="ECO:0000256" key="9">
    <source>
        <dbReference type="ARBA" id="ARBA00023027"/>
    </source>
</evidence>
<dbReference type="PROSITE" id="PS01280">
    <property type="entry name" value="GIDA_1"/>
    <property type="match status" value="1"/>
</dbReference>
<keyword evidence="9 12" id="KW-0520">NAD</keyword>
<dbReference type="PRINTS" id="PR00368">
    <property type="entry name" value="FADPNR"/>
</dbReference>
<evidence type="ECO:0000256" key="6">
    <source>
        <dbReference type="ARBA" id="ARBA00022630"/>
    </source>
</evidence>
<evidence type="ECO:0000256" key="4">
    <source>
        <dbReference type="ARBA" id="ARBA00020461"/>
    </source>
</evidence>
<protein>
    <recommendedName>
        <fullName evidence="4 12">tRNA uridine 5-carboxymethylaminomethyl modification enzyme MnmG</fullName>
    </recommendedName>
    <alternativeName>
        <fullName evidence="11 12">Glucose-inhibited division protein A</fullName>
    </alternativeName>
</protein>
<dbReference type="InterPro" id="IPR047001">
    <property type="entry name" value="MnmG_C_subdom"/>
</dbReference>
<evidence type="ECO:0000256" key="1">
    <source>
        <dbReference type="ARBA" id="ARBA00001974"/>
    </source>
</evidence>
<proteinExistence type="inferred from homology"/>
<dbReference type="RefSeq" id="WP_172209796.1">
    <property type="nucleotide sequence ID" value="NZ_BLLI01000082.1"/>
</dbReference>
<keyword evidence="7 12" id="KW-0819">tRNA processing</keyword>
<dbReference type="Gene3D" id="3.50.50.60">
    <property type="entry name" value="FAD/NAD(P)-binding domain"/>
    <property type="match status" value="2"/>
</dbReference>
<feature type="domain" description="tRNA uridine 5-carboxymethylaminomethyl modification enzyme C-terminal subdomain" evidence="13">
    <location>
        <begin position="547"/>
        <end position="618"/>
    </location>
</feature>
<dbReference type="SUPFAM" id="SSF51905">
    <property type="entry name" value="FAD/NAD(P)-binding domain"/>
    <property type="match status" value="1"/>
</dbReference>
<keyword evidence="6 12" id="KW-0285">Flavoprotein</keyword>
<dbReference type="Pfam" id="PF21680">
    <property type="entry name" value="GIDA_C_1st"/>
    <property type="match status" value="1"/>
</dbReference>
<comment type="caution">
    <text evidence="14">The sequence shown here is derived from an EMBL/GenBank/DDBJ whole genome shotgun (WGS) entry which is preliminary data.</text>
</comment>
<evidence type="ECO:0000256" key="7">
    <source>
        <dbReference type="ARBA" id="ARBA00022694"/>
    </source>
</evidence>
<dbReference type="GO" id="GO:0030488">
    <property type="term" value="P:tRNA methylation"/>
    <property type="evidence" value="ECO:0007669"/>
    <property type="project" value="TreeGrafter"/>
</dbReference>
<dbReference type="InterPro" id="IPR040131">
    <property type="entry name" value="MnmG_N"/>
</dbReference>
<comment type="subunit">
    <text evidence="10 12">Homodimer. Heterotetramer of two MnmE and two MnmG subunits.</text>
</comment>
<dbReference type="InterPro" id="IPR020595">
    <property type="entry name" value="MnmG-rel_CS"/>
</dbReference>
<evidence type="ECO:0000256" key="11">
    <source>
        <dbReference type="ARBA" id="ARBA00031800"/>
    </source>
</evidence>
<dbReference type="FunFam" id="3.50.50.60:FF:000002">
    <property type="entry name" value="tRNA uridine 5-carboxymethylaminomethyl modification enzyme MnmG"/>
    <property type="match status" value="1"/>
</dbReference>
<dbReference type="Pfam" id="PF01134">
    <property type="entry name" value="GIDA"/>
    <property type="match status" value="1"/>
</dbReference>
<dbReference type="InterPro" id="IPR002218">
    <property type="entry name" value="MnmG-rel"/>
</dbReference>
<dbReference type="NCBIfam" id="TIGR00136">
    <property type="entry name" value="mnmG_gidA"/>
    <property type="match status" value="1"/>
</dbReference>
<dbReference type="PROSITE" id="PS01281">
    <property type="entry name" value="GIDA_2"/>
    <property type="match status" value="1"/>
</dbReference>
<evidence type="ECO:0000313" key="15">
    <source>
        <dbReference type="Proteomes" id="UP000480303"/>
    </source>
</evidence>
<dbReference type="FunFam" id="1.10.150.570:FF:000001">
    <property type="entry name" value="tRNA uridine 5-carboxymethylaminomethyl modification enzyme MnmG"/>
    <property type="match status" value="1"/>
</dbReference>
<evidence type="ECO:0000256" key="2">
    <source>
        <dbReference type="ARBA" id="ARBA00003717"/>
    </source>
</evidence>
<evidence type="ECO:0000256" key="12">
    <source>
        <dbReference type="HAMAP-Rule" id="MF_00129"/>
    </source>
</evidence>
<dbReference type="FunFam" id="3.50.50.60:FF:000063">
    <property type="entry name" value="tRNA uridine 5-carboxymethylaminomethyl modification enzyme MnmG"/>
    <property type="match status" value="1"/>
</dbReference>
<comment type="cofactor">
    <cofactor evidence="1 12">
        <name>FAD</name>
        <dbReference type="ChEBI" id="CHEBI:57692"/>
    </cofactor>
</comment>
<dbReference type="GO" id="GO:0050660">
    <property type="term" value="F:flavin adenine dinucleotide binding"/>
    <property type="evidence" value="ECO:0007669"/>
    <property type="project" value="UniProtKB-UniRule"/>
</dbReference>
<accession>A0A6A0BD50</accession>
<dbReference type="SMART" id="SM01228">
    <property type="entry name" value="GIDA_assoc_3"/>
    <property type="match status" value="1"/>
</dbReference>
<feature type="binding site" evidence="12">
    <location>
        <position position="180"/>
    </location>
    <ligand>
        <name>FAD</name>
        <dbReference type="ChEBI" id="CHEBI:57692"/>
    </ligand>
</feature>
<dbReference type="HAMAP" id="MF_00129">
    <property type="entry name" value="MnmG_GidA"/>
    <property type="match status" value="1"/>
</dbReference>
<dbReference type="Proteomes" id="UP000480303">
    <property type="component" value="Unassembled WGS sequence"/>
</dbReference>
<dbReference type="InterPro" id="IPR004416">
    <property type="entry name" value="MnmG"/>
</dbReference>